<dbReference type="SMR" id="C1DXY5"/>
<evidence type="ECO:0000256" key="1">
    <source>
        <dbReference type="SAM" id="MobiDB-lite"/>
    </source>
</evidence>
<keyword evidence="4" id="KW-1185">Reference proteome</keyword>
<dbReference type="EMBL" id="CP001323">
    <property type="protein sequence ID" value="ACO60849.1"/>
    <property type="molecule type" value="Genomic_DNA"/>
</dbReference>
<dbReference type="InterPro" id="IPR036389">
    <property type="entry name" value="RNase_III_sf"/>
</dbReference>
<feature type="domain" description="RNase III" evidence="2">
    <location>
        <begin position="101"/>
        <end position="208"/>
    </location>
</feature>
<name>C1DXY5_MICCC</name>
<accession>C1DXY5</accession>
<dbReference type="eggNOG" id="ENOG502S7BX">
    <property type="taxonomic scope" value="Eukaryota"/>
</dbReference>
<dbReference type="InterPro" id="IPR000999">
    <property type="entry name" value="RNase_III_dom"/>
</dbReference>
<protein>
    <submittedName>
        <fullName evidence="3">Ribonuclease</fullName>
    </submittedName>
</protein>
<gene>
    <name evidence="3" type="primary">RN3.1</name>
    <name evidence="3" type="ORF">MICPUN_56126</name>
</gene>
<dbReference type="GO" id="GO:0006396">
    <property type="term" value="P:RNA processing"/>
    <property type="evidence" value="ECO:0007669"/>
    <property type="project" value="InterPro"/>
</dbReference>
<dbReference type="KEGG" id="mis:MICPUN_56126"/>
<dbReference type="PANTHER" id="PTHR34276:SF1">
    <property type="entry name" value="MINI-RIBONUCLEASE 3"/>
    <property type="match status" value="1"/>
</dbReference>
<feature type="compositionally biased region" description="Basic residues" evidence="1">
    <location>
        <begin position="33"/>
        <end position="42"/>
    </location>
</feature>
<proteinExistence type="predicted"/>
<feature type="compositionally biased region" description="Basic and acidic residues" evidence="1">
    <location>
        <begin position="20"/>
        <end position="29"/>
    </location>
</feature>
<dbReference type="GeneID" id="8241270"/>
<evidence type="ECO:0000259" key="2">
    <source>
        <dbReference type="Pfam" id="PF00636"/>
    </source>
</evidence>
<organism evidence="3 4">
    <name type="scientific">Micromonas commoda (strain RCC299 / NOUM17 / CCMP2709)</name>
    <name type="common">Picoplanktonic green alga</name>
    <dbReference type="NCBI Taxonomy" id="296587"/>
    <lineage>
        <taxon>Eukaryota</taxon>
        <taxon>Viridiplantae</taxon>
        <taxon>Chlorophyta</taxon>
        <taxon>Mamiellophyceae</taxon>
        <taxon>Mamiellales</taxon>
        <taxon>Mamiellaceae</taxon>
        <taxon>Micromonas</taxon>
    </lineage>
</organism>
<dbReference type="OMA" id="LECVVGY"/>
<dbReference type="InParanoid" id="C1DXY5"/>
<dbReference type="Gene3D" id="1.10.1520.10">
    <property type="entry name" value="Ribonuclease III domain"/>
    <property type="match status" value="1"/>
</dbReference>
<evidence type="ECO:0000313" key="3">
    <source>
        <dbReference type="EMBL" id="ACO60849.1"/>
    </source>
</evidence>
<dbReference type="SUPFAM" id="SSF69065">
    <property type="entry name" value="RNase III domain-like"/>
    <property type="match status" value="1"/>
</dbReference>
<dbReference type="AlphaFoldDB" id="C1DXY5"/>
<feature type="region of interest" description="Disordered" evidence="1">
    <location>
        <begin position="20"/>
        <end position="43"/>
    </location>
</feature>
<dbReference type="GO" id="GO:0004525">
    <property type="term" value="F:ribonuclease III activity"/>
    <property type="evidence" value="ECO:0007669"/>
    <property type="project" value="InterPro"/>
</dbReference>
<evidence type="ECO:0000313" key="4">
    <source>
        <dbReference type="Proteomes" id="UP000002009"/>
    </source>
</evidence>
<dbReference type="Pfam" id="PF00636">
    <property type="entry name" value="Ribonuclease_3"/>
    <property type="match status" value="1"/>
</dbReference>
<sequence>MATLASPSFVGAASRWTRGERMGVEDRRAATKAPRRTHRATPTRHLLARNAAADGDPTWGLDLDSDDGVEGVEPPQGRFVAPIPPNDVHLKSPKQWSPVSFAFLGDAVWELYVRRAFFAPPCKPVDYDLKTKRAARAEAQDMVLRALMDEADPFFTEEELAVVRWGRNGGSAGNTPSRLRGKNKGGFAIYRNASALECVVGYLYISDGDRLTQMMERVIGSGLLERTTLEKWK</sequence>
<dbReference type="RefSeq" id="XP_002499591.1">
    <property type="nucleotide sequence ID" value="XM_002499545.1"/>
</dbReference>
<dbReference type="FunCoup" id="C1DXY5">
    <property type="interactions" value="474"/>
</dbReference>
<reference evidence="3 4" key="1">
    <citation type="journal article" date="2009" name="Science">
        <title>Green evolution and dynamic adaptations revealed by genomes of the marine picoeukaryotes Micromonas.</title>
        <authorList>
            <person name="Worden A.Z."/>
            <person name="Lee J.H."/>
            <person name="Mock T."/>
            <person name="Rouze P."/>
            <person name="Simmons M.P."/>
            <person name="Aerts A.L."/>
            <person name="Allen A.E."/>
            <person name="Cuvelier M.L."/>
            <person name="Derelle E."/>
            <person name="Everett M.V."/>
            <person name="Foulon E."/>
            <person name="Grimwood J."/>
            <person name="Gundlach H."/>
            <person name="Henrissat B."/>
            <person name="Napoli C."/>
            <person name="McDonald S.M."/>
            <person name="Parker M.S."/>
            <person name="Rombauts S."/>
            <person name="Salamov A."/>
            <person name="Von Dassow P."/>
            <person name="Badger J.H."/>
            <person name="Coutinho P.M."/>
            <person name="Demir E."/>
            <person name="Dubchak I."/>
            <person name="Gentemann C."/>
            <person name="Eikrem W."/>
            <person name="Gready J.E."/>
            <person name="John U."/>
            <person name="Lanier W."/>
            <person name="Lindquist E.A."/>
            <person name="Lucas S."/>
            <person name="Mayer K.F."/>
            <person name="Moreau H."/>
            <person name="Not F."/>
            <person name="Otillar R."/>
            <person name="Panaud O."/>
            <person name="Pangilinan J."/>
            <person name="Paulsen I."/>
            <person name="Piegu B."/>
            <person name="Poliakov A."/>
            <person name="Robbens S."/>
            <person name="Schmutz J."/>
            <person name="Toulza E."/>
            <person name="Wyss T."/>
            <person name="Zelensky A."/>
            <person name="Zhou K."/>
            <person name="Armbrust E.V."/>
            <person name="Bhattacharya D."/>
            <person name="Goodenough U.W."/>
            <person name="Van de Peer Y."/>
            <person name="Grigoriev I.V."/>
        </authorList>
    </citation>
    <scope>NUCLEOTIDE SEQUENCE [LARGE SCALE GENOMIC DNA]</scope>
    <source>
        <strain evidence="4">RCC299 / NOUM17</strain>
    </source>
</reference>
<dbReference type="Proteomes" id="UP000002009">
    <property type="component" value="Chromosome 2"/>
</dbReference>
<dbReference type="STRING" id="296587.C1DXY5"/>
<dbReference type="OrthoDB" id="495795at2759"/>
<dbReference type="PANTHER" id="PTHR34276">
    <property type="entry name" value="MINI-RIBONUCLEASE 3"/>
    <property type="match status" value="1"/>
</dbReference>